<dbReference type="AlphaFoldDB" id="A0AAW1QU13"/>
<accession>A0AAW1QU13</accession>
<keyword evidence="2" id="KW-1133">Transmembrane helix</keyword>
<protein>
    <recommendedName>
        <fullName evidence="3">Fatty acid desaturase domain-containing protein</fullName>
    </recommendedName>
</protein>
<proteinExistence type="predicted"/>
<keyword evidence="2" id="KW-0472">Membrane</keyword>
<dbReference type="Proteomes" id="UP001438707">
    <property type="component" value="Unassembled WGS sequence"/>
</dbReference>
<keyword evidence="2" id="KW-0812">Transmembrane</keyword>
<feature type="transmembrane region" description="Helical" evidence="2">
    <location>
        <begin position="269"/>
        <end position="291"/>
    </location>
</feature>
<gene>
    <name evidence="4" type="ORF">WJX74_000553</name>
</gene>
<evidence type="ECO:0000313" key="5">
    <source>
        <dbReference type="Proteomes" id="UP001438707"/>
    </source>
</evidence>
<evidence type="ECO:0000259" key="3">
    <source>
        <dbReference type="Pfam" id="PF00487"/>
    </source>
</evidence>
<name>A0AAW1QU13_9CHLO</name>
<sequence length="445" mass="51026">MQGSFAGLQRLDTGLRSNCRHPPLLSAKPLLARRQPPTHRRQPCAQHGPAWHKPQDARQAGAPAMNFTAMGPEARAKKAEEIGYRSVGADLPDGISLAEIVRTMPKEVFDIKPWKSWSAVVTSIVSFAASLYLISVVPWYLLPVAWFLSGTAFTGWFVVGHDCGHRAFSKNQLVEDIVGTLAFMPLIYPFEPWRIKHNHHHAHTNKLVEDTAWHPVPKGEVENWAGPRAALFKIFLGSPLKLWASVGHWAIWHFNLNLYTEKQKPRVKISIAACALFMATVLPALVYYTGWFGLVKFWLMPWLGYHFWMSTFTVIHHTAPHIPFKPADQWNAARAQLTGTVHCDFPRWVEFLTHDISVHVPHHVSSKIPWYNLRLAHSSLQQNWGQYMTECSFNWRMMKTIFTELHIYDEDNNYVAFDWQKDDAFLAFQRKYLPNMFTPSPAART</sequence>
<dbReference type="InterPro" id="IPR012171">
    <property type="entry name" value="Fatty_acid_desaturase"/>
</dbReference>
<organism evidence="4 5">
    <name type="scientific">Apatococcus lobatus</name>
    <dbReference type="NCBI Taxonomy" id="904363"/>
    <lineage>
        <taxon>Eukaryota</taxon>
        <taxon>Viridiplantae</taxon>
        <taxon>Chlorophyta</taxon>
        <taxon>core chlorophytes</taxon>
        <taxon>Trebouxiophyceae</taxon>
        <taxon>Chlorellales</taxon>
        <taxon>Chlorellaceae</taxon>
        <taxon>Apatococcus</taxon>
    </lineage>
</organism>
<dbReference type="GO" id="GO:0006629">
    <property type="term" value="P:lipid metabolic process"/>
    <property type="evidence" value="ECO:0007669"/>
    <property type="project" value="InterPro"/>
</dbReference>
<evidence type="ECO:0000256" key="2">
    <source>
        <dbReference type="SAM" id="Phobius"/>
    </source>
</evidence>
<dbReference type="InterPro" id="IPR005804">
    <property type="entry name" value="FA_desaturase_dom"/>
</dbReference>
<dbReference type="GO" id="GO:0016491">
    <property type="term" value="F:oxidoreductase activity"/>
    <property type="evidence" value="ECO:0007669"/>
    <property type="project" value="InterPro"/>
</dbReference>
<dbReference type="EMBL" id="JALJOS010000028">
    <property type="protein sequence ID" value="KAK9824713.1"/>
    <property type="molecule type" value="Genomic_DNA"/>
</dbReference>
<comment type="caution">
    <text evidence="4">The sequence shown here is derived from an EMBL/GenBank/DDBJ whole genome shotgun (WGS) entry which is preliminary data.</text>
</comment>
<dbReference type="PANTHER" id="PTHR32100">
    <property type="entry name" value="OMEGA-6 FATTY ACID DESATURASE, CHLOROPLASTIC"/>
    <property type="match status" value="1"/>
</dbReference>
<dbReference type="Pfam" id="PF00487">
    <property type="entry name" value="FA_desaturase"/>
    <property type="match status" value="1"/>
</dbReference>
<evidence type="ECO:0000313" key="4">
    <source>
        <dbReference type="EMBL" id="KAK9824713.1"/>
    </source>
</evidence>
<feature type="transmembrane region" description="Helical" evidence="2">
    <location>
        <begin position="140"/>
        <end position="159"/>
    </location>
</feature>
<feature type="region of interest" description="Disordered" evidence="1">
    <location>
        <begin position="30"/>
        <end position="58"/>
    </location>
</feature>
<evidence type="ECO:0000256" key="1">
    <source>
        <dbReference type="SAM" id="MobiDB-lite"/>
    </source>
</evidence>
<feature type="domain" description="Fatty acid desaturase" evidence="3">
    <location>
        <begin position="139"/>
        <end position="387"/>
    </location>
</feature>
<dbReference type="CDD" id="cd03507">
    <property type="entry name" value="Delta12-FADS-like"/>
    <property type="match status" value="1"/>
</dbReference>
<keyword evidence="5" id="KW-1185">Reference proteome</keyword>
<feature type="transmembrane region" description="Helical" evidence="2">
    <location>
        <begin position="114"/>
        <end position="134"/>
    </location>
</feature>
<reference evidence="4 5" key="1">
    <citation type="journal article" date="2024" name="Nat. Commun.">
        <title>Phylogenomics reveals the evolutionary origins of lichenization in chlorophyte algae.</title>
        <authorList>
            <person name="Puginier C."/>
            <person name="Libourel C."/>
            <person name="Otte J."/>
            <person name="Skaloud P."/>
            <person name="Haon M."/>
            <person name="Grisel S."/>
            <person name="Petersen M."/>
            <person name="Berrin J.G."/>
            <person name="Delaux P.M."/>
            <person name="Dal Grande F."/>
            <person name="Keller J."/>
        </authorList>
    </citation>
    <scope>NUCLEOTIDE SEQUENCE [LARGE SCALE GENOMIC DNA]</scope>
    <source>
        <strain evidence="4 5">SAG 2145</strain>
    </source>
</reference>